<keyword evidence="3" id="KW-1185">Reference proteome</keyword>
<feature type="region of interest" description="Disordered" evidence="1">
    <location>
        <begin position="74"/>
        <end position="115"/>
    </location>
</feature>
<dbReference type="AlphaFoldDB" id="A0A158E9M6"/>
<comment type="caution">
    <text evidence="2">The sequence shown here is derived from an EMBL/GenBank/DDBJ whole genome shotgun (WGS) entry which is preliminary data.</text>
</comment>
<organism evidence="2 3">
    <name type="scientific">Caballeronia calidae</name>
    <dbReference type="NCBI Taxonomy" id="1777139"/>
    <lineage>
        <taxon>Bacteria</taxon>
        <taxon>Pseudomonadati</taxon>
        <taxon>Pseudomonadota</taxon>
        <taxon>Betaproteobacteria</taxon>
        <taxon>Burkholderiales</taxon>
        <taxon>Burkholderiaceae</taxon>
        <taxon>Caballeronia</taxon>
    </lineage>
</organism>
<accession>A0A158E9M6</accession>
<feature type="compositionally biased region" description="Basic and acidic residues" evidence="1">
    <location>
        <begin position="78"/>
        <end position="94"/>
    </location>
</feature>
<dbReference type="Pfam" id="PF12085">
    <property type="entry name" value="DUF3562"/>
    <property type="match status" value="1"/>
</dbReference>
<dbReference type="EMBL" id="FCOX02000054">
    <property type="protein sequence ID" value="SAL03575.1"/>
    <property type="molecule type" value="Genomic_DNA"/>
</dbReference>
<evidence type="ECO:0000313" key="2">
    <source>
        <dbReference type="EMBL" id="SAL03575.1"/>
    </source>
</evidence>
<reference evidence="2" key="1">
    <citation type="submission" date="2016-01" db="EMBL/GenBank/DDBJ databases">
        <authorList>
            <person name="Peeters C."/>
        </authorList>
    </citation>
    <scope>NUCLEOTIDE SEQUENCE</scope>
    <source>
        <strain evidence="2">LMG 29321</strain>
    </source>
</reference>
<evidence type="ECO:0000256" key="1">
    <source>
        <dbReference type="SAM" id="MobiDB-lite"/>
    </source>
</evidence>
<dbReference type="OrthoDB" id="9022654at2"/>
<dbReference type="Proteomes" id="UP000071859">
    <property type="component" value="Unassembled WGS sequence"/>
</dbReference>
<proteinExistence type="predicted"/>
<sequence length="133" mass="15189">MAQPSIDEIVKAIAQDFNTPSEVVLKMFEATWAEFSEGARIFDYLTVLVIKRVREDLRNGKSALRIGGIEQITVPPFKGKDDHERALVDRKHDDEFDAPPPQTPNDTPSDDKQHCIRPQCLEEVHEFVSFVRL</sequence>
<name>A0A158E9M6_9BURK</name>
<protein>
    <submittedName>
        <fullName evidence="2">Uncharacterized protein</fullName>
    </submittedName>
</protein>
<dbReference type="InterPro" id="IPR021945">
    <property type="entry name" value="DUF3562"/>
</dbReference>
<evidence type="ECO:0000313" key="3">
    <source>
        <dbReference type="Proteomes" id="UP000071859"/>
    </source>
</evidence>
<gene>
    <name evidence="2" type="ORF">AWB78_06630</name>
</gene>